<evidence type="ECO:0000256" key="9">
    <source>
        <dbReference type="ARBA" id="ARBA00023237"/>
    </source>
</evidence>
<feature type="signal peptide" evidence="11">
    <location>
        <begin position="1"/>
        <end position="23"/>
    </location>
</feature>
<comment type="caution">
    <text evidence="13">The sequence shown here is derived from an EMBL/GenBank/DDBJ whole genome shotgun (WGS) entry which is preliminary data.</text>
</comment>
<proteinExistence type="inferred from homology"/>
<keyword evidence="8 13" id="KW-0675">Receptor</keyword>
<organism evidence="13 14">
    <name type="scientific">Tenacibaculum platacis</name>
    <dbReference type="NCBI Taxonomy" id="3137852"/>
    <lineage>
        <taxon>Bacteria</taxon>
        <taxon>Pseudomonadati</taxon>
        <taxon>Bacteroidota</taxon>
        <taxon>Flavobacteriia</taxon>
        <taxon>Flavobacteriales</taxon>
        <taxon>Flavobacteriaceae</taxon>
        <taxon>Tenacibaculum</taxon>
    </lineage>
</organism>
<comment type="subcellular location">
    <subcellularLocation>
        <location evidence="1 10">Cell outer membrane</location>
        <topology evidence="1 10">Multi-pass membrane protein</topology>
    </subcellularLocation>
</comment>
<keyword evidence="14" id="KW-1185">Reference proteome</keyword>
<evidence type="ECO:0000256" key="1">
    <source>
        <dbReference type="ARBA" id="ARBA00004571"/>
    </source>
</evidence>
<dbReference type="Gene3D" id="2.40.170.20">
    <property type="entry name" value="TonB-dependent receptor, beta-barrel domain"/>
    <property type="match status" value="1"/>
</dbReference>
<dbReference type="SUPFAM" id="SSF56935">
    <property type="entry name" value="Porins"/>
    <property type="match status" value="1"/>
</dbReference>
<dbReference type="InterPro" id="IPR008969">
    <property type="entry name" value="CarboxyPept-like_regulatory"/>
</dbReference>
<comment type="similarity">
    <text evidence="10">Belongs to the TonB-dependent receptor family.</text>
</comment>
<dbReference type="InterPro" id="IPR036942">
    <property type="entry name" value="Beta-barrel_TonB_sf"/>
</dbReference>
<evidence type="ECO:0000256" key="6">
    <source>
        <dbReference type="ARBA" id="ARBA00023077"/>
    </source>
</evidence>
<dbReference type="PANTHER" id="PTHR30069">
    <property type="entry name" value="TONB-DEPENDENT OUTER MEMBRANE RECEPTOR"/>
    <property type="match status" value="1"/>
</dbReference>
<dbReference type="PANTHER" id="PTHR30069:SF29">
    <property type="entry name" value="HEMOGLOBIN AND HEMOGLOBIN-HAPTOGLOBIN-BINDING PROTEIN 1-RELATED"/>
    <property type="match status" value="1"/>
</dbReference>
<dbReference type="SUPFAM" id="SSF49464">
    <property type="entry name" value="Carboxypeptidase regulatory domain-like"/>
    <property type="match status" value="1"/>
</dbReference>
<evidence type="ECO:0000256" key="11">
    <source>
        <dbReference type="SAM" id="SignalP"/>
    </source>
</evidence>
<dbReference type="Gene3D" id="2.170.130.10">
    <property type="entry name" value="TonB-dependent receptor, plug domain"/>
    <property type="match status" value="1"/>
</dbReference>
<sequence>MKSAIKKSILALMVLLFSTSLIAQENNETITITANELTKAQVIKLIESKTNYNFYYLEKWLDDEKISFNFTNAKLKYVLDTLFGGSRINYFILDNERIVLTNGNLIKKSIYETDTTNPNDTSTPVLVNTEDGNLIKIGREEVNKKNSYTISGRVLNDKNGEPIEGATIFEREKNIYATTNSKGYFKIELPFGKNSLETSFVGFDSDYKDLIVYNNGKLNFSISEKSEQLEEVVISANRTRNIRQTISGISQIKAKEIKKIPLVLGERDILKVAITLPSIKSTGEGSEGVNVRGGKVDQNLFLLDNGVIYNPTHFLGLFSAINPFTTNDLKIYTGNIPAEYGGRLSSVFDIRTKDPNTKKFEGEASIGPVTGNVNVDIPIVKDKSGLVLGARSTYSDWILGLVNNKQIENSSVSFYDVIAKYKHQINDKNAIKATGYFSQDQYQIASDTINKYGNMMATINWDHEFNDKNRGSLTLSNSRYSFDIDFESENTNKGFNLQYRINETGLKIKMKYDHSDTHSFDYGLESKLYSINPGSIVPNGATSTVVPLTIQEEKALESSLFIADEITVNKKLNFNIGLRLNQYLALGPSTERVYQDDAPKNETTLVNTIEHGNNDVFQTYHNLSYRLAGRYSLTNSLSLKASYNKSFQYIHRLNNNTTATPIDTWRLSDSNIKPQEGSQISLGAFKNINGNDYEISLEGYYKEYENLLDYKIGANLLLNENIETEVLQGNGKSYGVEFLVKKNRGRLNGWLGYSYSRSLIQLNSKFQEETVNNGLFFPTNYDKPHDLTAVLNYKFTERYSFSTNFTYQTGRPITYPTGKFIFQGAEFLTYSNRNQFRIPDYYRLDIGINIEGNHKIKKFAHSFWNISVYNVLGRNNPYSVFFQTNADGNVEAYQSSIFSVPIPTITYNFKF</sequence>
<feature type="domain" description="TonB-dependent receptor-like beta-barrel" evidence="12">
    <location>
        <begin position="429"/>
        <end position="871"/>
    </location>
</feature>
<dbReference type="EMBL" id="CAXIXY010000004">
    <property type="protein sequence ID" value="CAL2082856.1"/>
    <property type="molecule type" value="Genomic_DNA"/>
</dbReference>
<keyword evidence="2 10" id="KW-0813">Transport</keyword>
<reference evidence="13 14" key="1">
    <citation type="submission" date="2024-05" db="EMBL/GenBank/DDBJ databases">
        <authorList>
            <person name="Duchaud E."/>
        </authorList>
    </citation>
    <scope>NUCLEOTIDE SEQUENCE [LARGE SCALE GENOMIC DNA]</scope>
    <source>
        <strain evidence="13">Ena-SAMPLE-TAB-13-05-2024-13:56:06:370-140302</strain>
    </source>
</reference>
<evidence type="ECO:0000313" key="13">
    <source>
        <dbReference type="EMBL" id="CAL2082856.1"/>
    </source>
</evidence>
<accession>A0ABM9NXD2</accession>
<keyword evidence="5 11" id="KW-0732">Signal</keyword>
<keyword evidence="6" id="KW-0798">TonB box</keyword>
<evidence type="ECO:0000256" key="7">
    <source>
        <dbReference type="ARBA" id="ARBA00023136"/>
    </source>
</evidence>
<name>A0ABM9NXD2_9FLAO</name>
<keyword evidence="4 10" id="KW-0812">Transmembrane</keyword>
<dbReference type="InterPro" id="IPR037066">
    <property type="entry name" value="Plug_dom_sf"/>
</dbReference>
<evidence type="ECO:0000256" key="8">
    <source>
        <dbReference type="ARBA" id="ARBA00023170"/>
    </source>
</evidence>
<evidence type="ECO:0000256" key="4">
    <source>
        <dbReference type="ARBA" id="ARBA00022692"/>
    </source>
</evidence>
<evidence type="ECO:0000256" key="2">
    <source>
        <dbReference type="ARBA" id="ARBA00022448"/>
    </source>
</evidence>
<gene>
    <name evidence="13" type="ORF">T190607A01A_20038</name>
</gene>
<keyword evidence="9 10" id="KW-0998">Cell outer membrane</keyword>
<dbReference type="InterPro" id="IPR039426">
    <property type="entry name" value="TonB-dep_rcpt-like"/>
</dbReference>
<evidence type="ECO:0000256" key="3">
    <source>
        <dbReference type="ARBA" id="ARBA00022452"/>
    </source>
</evidence>
<keyword evidence="3 10" id="KW-1134">Transmembrane beta strand</keyword>
<evidence type="ECO:0000259" key="12">
    <source>
        <dbReference type="Pfam" id="PF00593"/>
    </source>
</evidence>
<dbReference type="InterPro" id="IPR000531">
    <property type="entry name" value="Beta-barrel_TonB"/>
</dbReference>
<dbReference type="Pfam" id="PF13715">
    <property type="entry name" value="CarbopepD_reg_2"/>
    <property type="match status" value="1"/>
</dbReference>
<feature type="chain" id="PRO_5046924514" evidence="11">
    <location>
        <begin position="24"/>
        <end position="911"/>
    </location>
</feature>
<dbReference type="Proteomes" id="UP001497416">
    <property type="component" value="Unassembled WGS sequence"/>
</dbReference>
<dbReference type="PROSITE" id="PS52016">
    <property type="entry name" value="TONB_DEPENDENT_REC_3"/>
    <property type="match status" value="1"/>
</dbReference>
<protein>
    <submittedName>
        <fullName evidence="13">Outer membrane receptor for ferrienterochelin and colicin</fullName>
    </submittedName>
</protein>
<keyword evidence="7 10" id="KW-0472">Membrane</keyword>
<evidence type="ECO:0000256" key="10">
    <source>
        <dbReference type="PROSITE-ProRule" id="PRU01360"/>
    </source>
</evidence>
<dbReference type="Pfam" id="PF00593">
    <property type="entry name" value="TonB_dep_Rec_b-barrel"/>
    <property type="match status" value="1"/>
</dbReference>
<dbReference type="RefSeq" id="WP_348711391.1">
    <property type="nucleotide sequence ID" value="NZ_CAXIXY010000004.1"/>
</dbReference>
<dbReference type="Gene3D" id="2.60.40.1120">
    <property type="entry name" value="Carboxypeptidase-like, regulatory domain"/>
    <property type="match status" value="1"/>
</dbReference>
<evidence type="ECO:0000256" key="5">
    <source>
        <dbReference type="ARBA" id="ARBA00022729"/>
    </source>
</evidence>
<evidence type="ECO:0000313" key="14">
    <source>
        <dbReference type="Proteomes" id="UP001497416"/>
    </source>
</evidence>